<evidence type="ECO:0000256" key="3">
    <source>
        <dbReference type="PROSITE-ProRule" id="PRU00335"/>
    </source>
</evidence>
<dbReference type="PRINTS" id="PR00455">
    <property type="entry name" value="HTHTETR"/>
</dbReference>
<evidence type="ECO:0000313" key="6">
    <source>
        <dbReference type="Proteomes" id="UP001357223"/>
    </source>
</evidence>
<proteinExistence type="predicted"/>
<keyword evidence="2 3" id="KW-0238">DNA-binding</keyword>
<protein>
    <submittedName>
        <fullName evidence="5">TetR/AcrR family transcriptional regulator</fullName>
    </submittedName>
</protein>
<accession>A0ABZ2CNU2</accession>
<dbReference type="PANTHER" id="PTHR43479:SF7">
    <property type="entry name" value="TETR-FAMILY TRANSCRIPTIONAL REGULATOR"/>
    <property type="match status" value="1"/>
</dbReference>
<evidence type="ECO:0000313" key="5">
    <source>
        <dbReference type="EMBL" id="WVX84036.1"/>
    </source>
</evidence>
<dbReference type="Pfam" id="PF00440">
    <property type="entry name" value="TetR_N"/>
    <property type="match status" value="1"/>
</dbReference>
<feature type="domain" description="HTH tetR-type" evidence="4">
    <location>
        <begin position="13"/>
        <end position="73"/>
    </location>
</feature>
<gene>
    <name evidence="5" type="ORF">R4Z09_14195</name>
</gene>
<keyword evidence="1" id="KW-0678">Repressor</keyword>
<dbReference type="InterPro" id="IPR039532">
    <property type="entry name" value="TetR_C_Firmicutes"/>
</dbReference>
<evidence type="ECO:0000256" key="2">
    <source>
        <dbReference type="ARBA" id="ARBA00023125"/>
    </source>
</evidence>
<evidence type="ECO:0000259" key="4">
    <source>
        <dbReference type="PROSITE" id="PS50977"/>
    </source>
</evidence>
<name>A0ABZ2CNU2_9BACI</name>
<feature type="DNA-binding region" description="H-T-H motif" evidence="3">
    <location>
        <begin position="36"/>
        <end position="55"/>
    </location>
</feature>
<dbReference type="PROSITE" id="PS50977">
    <property type="entry name" value="HTH_TETR_2"/>
    <property type="match status" value="1"/>
</dbReference>
<dbReference type="Pfam" id="PF14278">
    <property type="entry name" value="TetR_C_8"/>
    <property type="match status" value="1"/>
</dbReference>
<sequence length="206" mass="24337">MEQLQQNTDRRIPRTRQIIYDTFISLISEKGFTQISIKDITNQANISRSTFYAHYQDKYDLLDKIIQEKLSELGKLLTESKSNFMKDQSDLEEPDPYFVTFFEHLAINKNFYHTMFTKMDSSVFHTKMFKTIRESFFNRISSMEMEHKPIVALDIFLDYSSSSIMGITKIWMENNMIYSPPFMALQLTRLSIMGVYKTMGKMNSNK</sequence>
<dbReference type="EMBL" id="CP137640">
    <property type="protein sequence ID" value="WVX84036.1"/>
    <property type="molecule type" value="Genomic_DNA"/>
</dbReference>
<keyword evidence="6" id="KW-1185">Reference proteome</keyword>
<dbReference type="InterPro" id="IPR009057">
    <property type="entry name" value="Homeodomain-like_sf"/>
</dbReference>
<dbReference type="Gene3D" id="1.10.357.10">
    <property type="entry name" value="Tetracycline Repressor, domain 2"/>
    <property type="match status" value="1"/>
</dbReference>
<dbReference type="PANTHER" id="PTHR43479">
    <property type="entry name" value="ACREF/ENVCD OPERON REPRESSOR-RELATED"/>
    <property type="match status" value="1"/>
</dbReference>
<dbReference type="InterPro" id="IPR001647">
    <property type="entry name" value="HTH_TetR"/>
</dbReference>
<dbReference type="InterPro" id="IPR050624">
    <property type="entry name" value="HTH-type_Tx_Regulator"/>
</dbReference>
<evidence type="ECO:0000256" key="1">
    <source>
        <dbReference type="ARBA" id="ARBA00022491"/>
    </source>
</evidence>
<dbReference type="Proteomes" id="UP001357223">
    <property type="component" value="Chromosome"/>
</dbReference>
<dbReference type="SUPFAM" id="SSF46689">
    <property type="entry name" value="Homeodomain-like"/>
    <property type="match status" value="1"/>
</dbReference>
<dbReference type="RefSeq" id="WP_338452908.1">
    <property type="nucleotide sequence ID" value="NZ_CP137640.1"/>
</dbReference>
<reference evidence="5 6" key="1">
    <citation type="submission" date="2023-10" db="EMBL/GenBank/DDBJ databases">
        <title>Niallia locisalis sp.nov. isolated from a salt pond sample.</title>
        <authorList>
            <person name="Li X.-J."/>
            <person name="Dong L."/>
        </authorList>
    </citation>
    <scope>NUCLEOTIDE SEQUENCE [LARGE SCALE GENOMIC DNA]</scope>
    <source>
        <strain evidence="5 6">DSM 29761</strain>
    </source>
</reference>
<organism evidence="5 6">
    <name type="scientific">Niallia oryzisoli</name>
    <dbReference type="NCBI Taxonomy" id="1737571"/>
    <lineage>
        <taxon>Bacteria</taxon>
        <taxon>Bacillati</taxon>
        <taxon>Bacillota</taxon>
        <taxon>Bacilli</taxon>
        <taxon>Bacillales</taxon>
        <taxon>Bacillaceae</taxon>
        <taxon>Niallia</taxon>
    </lineage>
</organism>